<dbReference type="GO" id="GO:0034142">
    <property type="term" value="P:toll-like receptor 4 signaling pathway"/>
    <property type="evidence" value="ECO:0007669"/>
    <property type="project" value="TreeGrafter"/>
</dbReference>
<dbReference type="InterPro" id="IPR011992">
    <property type="entry name" value="EF-hand-dom_pair"/>
</dbReference>
<dbReference type="Gene3D" id="1.10.238.10">
    <property type="entry name" value="EF-hand"/>
    <property type="match status" value="1"/>
</dbReference>
<organism evidence="3 4">
    <name type="scientific">Cnephaeus nilssonii</name>
    <name type="common">Northern bat</name>
    <name type="synonym">Eptesicus nilssonii</name>
    <dbReference type="NCBI Taxonomy" id="3371016"/>
    <lineage>
        <taxon>Eukaryota</taxon>
        <taxon>Metazoa</taxon>
        <taxon>Chordata</taxon>
        <taxon>Craniata</taxon>
        <taxon>Vertebrata</taxon>
        <taxon>Euteleostomi</taxon>
        <taxon>Mammalia</taxon>
        <taxon>Eutheria</taxon>
        <taxon>Laurasiatheria</taxon>
        <taxon>Chiroptera</taxon>
        <taxon>Yangochiroptera</taxon>
        <taxon>Vespertilionidae</taxon>
        <taxon>Cnephaeus</taxon>
    </lineage>
</organism>
<dbReference type="GO" id="GO:0048306">
    <property type="term" value="F:calcium-dependent protein binding"/>
    <property type="evidence" value="ECO:0007669"/>
    <property type="project" value="TreeGrafter"/>
</dbReference>
<evidence type="ECO:0000313" key="4">
    <source>
        <dbReference type="Proteomes" id="UP001177744"/>
    </source>
</evidence>
<feature type="region of interest" description="Disordered" evidence="1">
    <location>
        <begin position="32"/>
        <end position="55"/>
    </location>
</feature>
<dbReference type="GO" id="GO:0032496">
    <property type="term" value="P:response to lipopolysaccharide"/>
    <property type="evidence" value="ECO:0007669"/>
    <property type="project" value="TreeGrafter"/>
</dbReference>
<evidence type="ECO:0000313" key="3">
    <source>
        <dbReference type="EMBL" id="KAK1329110.1"/>
    </source>
</evidence>
<dbReference type="AlphaFoldDB" id="A0AA40HD85"/>
<dbReference type="Proteomes" id="UP001177744">
    <property type="component" value="Unassembled WGS sequence"/>
</dbReference>
<dbReference type="GO" id="GO:0042379">
    <property type="term" value="F:chemokine receptor binding"/>
    <property type="evidence" value="ECO:0007669"/>
    <property type="project" value="TreeGrafter"/>
</dbReference>
<dbReference type="SUPFAM" id="SSF47473">
    <property type="entry name" value="EF-hand"/>
    <property type="match status" value="1"/>
</dbReference>
<gene>
    <name evidence="3" type="ORF">QTO34_011288</name>
</gene>
<keyword evidence="4" id="KW-1185">Reference proteome</keyword>
<dbReference type="GO" id="GO:0005615">
    <property type="term" value="C:extracellular space"/>
    <property type="evidence" value="ECO:0007669"/>
    <property type="project" value="TreeGrafter"/>
</dbReference>
<sequence>MRPSPLPRFPSPCLPSLPPGIRAELRLAGSSCPVSEVSADHEPSAPPGQAVDDTTLKPRTTHTRHHGTVSVGQCRGCHRVGWSLTDVGDVPYPQDAQEFSDVERAIETLIKNFHQYSVEGGKETLTPSELQNLVTQQLPHLMPNNCGLEDRIANLGSCNNSKLEFGSFWELIGEAAKSVKLEKPVRGS</sequence>
<reference evidence="3" key="1">
    <citation type="submission" date="2023-06" db="EMBL/GenBank/DDBJ databases">
        <title>Reference genome for the Northern bat (Eptesicus nilssonii), a most northern bat species.</title>
        <authorList>
            <person name="Laine V.N."/>
            <person name="Pulliainen A.T."/>
            <person name="Lilley T.M."/>
        </authorList>
    </citation>
    <scope>NUCLEOTIDE SEQUENCE</scope>
    <source>
        <strain evidence="3">BLF_Eptnil</strain>
        <tissue evidence="3">Kidney</tissue>
    </source>
</reference>
<dbReference type="InterPro" id="IPR013787">
    <property type="entry name" value="S100_Ca-bd_sub"/>
</dbReference>
<comment type="caution">
    <text evidence="3">The sequence shown here is derived from an EMBL/GenBank/DDBJ whole genome shotgun (WGS) entry which is preliminary data.</text>
</comment>
<dbReference type="GO" id="GO:0048471">
    <property type="term" value="C:perinuclear region of cytoplasm"/>
    <property type="evidence" value="ECO:0007669"/>
    <property type="project" value="TreeGrafter"/>
</dbReference>
<dbReference type="SMART" id="SM01394">
    <property type="entry name" value="S_100"/>
    <property type="match status" value="1"/>
</dbReference>
<dbReference type="EMBL" id="JAULJE010000022">
    <property type="protein sequence ID" value="KAK1329110.1"/>
    <property type="molecule type" value="Genomic_DNA"/>
</dbReference>
<dbReference type="PANTHER" id="PTHR11639">
    <property type="entry name" value="S100 CALCIUM-BINDING PROTEIN"/>
    <property type="match status" value="1"/>
</dbReference>
<dbReference type="Pfam" id="PF01023">
    <property type="entry name" value="S_100"/>
    <property type="match status" value="1"/>
</dbReference>
<dbReference type="GO" id="GO:0005509">
    <property type="term" value="F:calcium ion binding"/>
    <property type="evidence" value="ECO:0007669"/>
    <property type="project" value="TreeGrafter"/>
</dbReference>
<dbReference type="GO" id="GO:0090026">
    <property type="term" value="P:positive regulation of monocyte chemotaxis"/>
    <property type="evidence" value="ECO:0007669"/>
    <property type="project" value="TreeGrafter"/>
</dbReference>
<name>A0AA40HD85_CNENI</name>
<feature type="domain" description="S100/CaBP-9k-type calcium binding subdomain" evidence="2">
    <location>
        <begin position="102"/>
        <end position="143"/>
    </location>
</feature>
<dbReference type="PANTHER" id="PTHR11639:SF4">
    <property type="entry name" value="PROTEIN S100-A14"/>
    <property type="match status" value="1"/>
</dbReference>
<accession>A0AA40HD85</accession>
<evidence type="ECO:0000256" key="1">
    <source>
        <dbReference type="SAM" id="MobiDB-lite"/>
    </source>
</evidence>
<proteinExistence type="predicted"/>
<dbReference type="CDD" id="cd05022">
    <property type="entry name" value="S-100A13"/>
    <property type="match status" value="1"/>
</dbReference>
<evidence type="ECO:0000259" key="2">
    <source>
        <dbReference type="SMART" id="SM01394"/>
    </source>
</evidence>
<dbReference type="GO" id="GO:0071624">
    <property type="term" value="P:positive regulation of granulocyte chemotaxis"/>
    <property type="evidence" value="ECO:0007669"/>
    <property type="project" value="TreeGrafter"/>
</dbReference>
<protein>
    <recommendedName>
        <fullName evidence="2">S100/CaBP-9k-type calcium binding subdomain domain-containing protein</fullName>
    </recommendedName>
</protein>